<gene>
    <name evidence="1" type="ORF">L1987_44639</name>
</gene>
<reference evidence="2" key="1">
    <citation type="journal article" date="2022" name="Mol. Ecol. Resour.">
        <title>The genomes of chicory, endive, great burdock and yacon provide insights into Asteraceae palaeo-polyploidization history and plant inulin production.</title>
        <authorList>
            <person name="Fan W."/>
            <person name="Wang S."/>
            <person name="Wang H."/>
            <person name="Wang A."/>
            <person name="Jiang F."/>
            <person name="Liu H."/>
            <person name="Zhao H."/>
            <person name="Xu D."/>
            <person name="Zhang Y."/>
        </authorList>
    </citation>
    <scope>NUCLEOTIDE SEQUENCE [LARGE SCALE GENOMIC DNA]</scope>
    <source>
        <strain evidence="2">cv. Yunnan</strain>
    </source>
</reference>
<name>A0ACB9GPW0_9ASTR</name>
<evidence type="ECO:0000313" key="1">
    <source>
        <dbReference type="EMBL" id="KAI3785520.1"/>
    </source>
</evidence>
<proteinExistence type="predicted"/>
<evidence type="ECO:0000313" key="2">
    <source>
        <dbReference type="Proteomes" id="UP001056120"/>
    </source>
</evidence>
<sequence>MSLRGVRGWVAVLEGSLGRLVCDGLRLYTRTLFTRFSSLMYRTVKSTDKGAAGLEVQMEGGMSMSTFDDKIENTNNSNLHPYNHSLHPSPPTTLQTPQRGSWSLSMESYDSSFSSQEYTPNCSTLGGIDTRVDELIETLSEKHKMLENCSRIKSPDSDTLLNLEFTLGRTSQQVDDWILKQK</sequence>
<accession>A0ACB9GPW0</accession>
<dbReference type="EMBL" id="CM042031">
    <property type="protein sequence ID" value="KAI3785520.1"/>
    <property type="molecule type" value="Genomic_DNA"/>
</dbReference>
<dbReference type="Proteomes" id="UP001056120">
    <property type="component" value="Linkage Group LG14"/>
</dbReference>
<organism evidence="1 2">
    <name type="scientific">Smallanthus sonchifolius</name>
    <dbReference type="NCBI Taxonomy" id="185202"/>
    <lineage>
        <taxon>Eukaryota</taxon>
        <taxon>Viridiplantae</taxon>
        <taxon>Streptophyta</taxon>
        <taxon>Embryophyta</taxon>
        <taxon>Tracheophyta</taxon>
        <taxon>Spermatophyta</taxon>
        <taxon>Magnoliopsida</taxon>
        <taxon>eudicotyledons</taxon>
        <taxon>Gunneridae</taxon>
        <taxon>Pentapetalae</taxon>
        <taxon>asterids</taxon>
        <taxon>campanulids</taxon>
        <taxon>Asterales</taxon>
        <taxon>Asteraceae</taxon>
        <taxon>Asteroideae</taxon>
        <taxon>Heliantheae alliance</taxon>
        <taxon>Millerieae</taxon>
        <taxon>Smallanthus</taxon>
    </lineage>
</organism>
<reference evidence="1 2" key="2">
    <citation type="journal article" date="2022" name="Mol. Ecol. Resour.">
        <title>The genomes of chicory, endive, great burdock and yacon provide insights into Asteraceae paleo-polyploidization history and plant inulin production.</title>
        <authorList>
            <person name="Fan W."/>
            <person name="Wang S."/>
            <person name="Wang H."/>
            <person name="Wang A."/>
            <person name="Jiang F."/>
            <person name="Liu H."/>
            <person name="Zhao H."/>
            <person name="Xu D."/>
            <person name="Zhang Y."/>
        </authorList>
    </citation>
    <scope>NUCLEOTIDE SEQUENCE [LARGE SCALE GENOMIC DNA]</scope>
    <source>
        <strain evidence="2">cv. Yunnan</strain>
        <tissue evidence="1">Leaves</tissue>
    </source>
</reference>
<keyword evidence="2" id="KW-1185">Reference proteome</keyword>
<protein>
    <submittedName>
        <fullName evidence="1">Uncharacterized protein</fullName>
    </submittedName>
</protein>
<comment type="caution">
    <text evidence="1">The sequence shown here is derived from an EMBL/GenBank/DDBJ whole genome shotgun (WGS) entry which is preliminary data.</text>
</comment>